<dbReference type="AlphaFoldDB" id="A0AAW1MZH9"/>
<dbReference type="GO" id="GO:0006302">
    <property type="term" value="P:double-strand break repair"/>
    <property type="evidence" value="ECO:0007669"/>
    <property type="project" value="InterPro"/>
</dbReference>
<feature type="domain" description="PBZ-type" evidence="2">
    <location>
        <begin position="299"/>
        <end position="322"/>
    </location>
</feature>
<feature type="domain" description="PBZ-type" evidence="2">
    <location>
        <begin position="263"/>
        <end position="288"/>
    </location>
</feature>
<dbReference type="InterPro" id="IPR008984">
    <property type="entry name" value="SMAD_FHA_dom_sf"/>
</dbReference>
<feature type="compositionally biased region" description="Acidic residues" evidence="1">
    <location>
        <begin position="353"/>
        <end position="395"/>
    </location>
</feature>
<evidence type="ECO:0000313" key="3">
    <source>
        <dbReference type="EMBL" id="KAK9751770.1"/>
    </source>
</evidence>
<name>A0AAW1MZH9_POPJA</name>
<keyword evidence="4" id="KW-1185">Reference proteome</keyword>
<gene>
    <name evidence="3" type="ORF">QE152_g4648</name>
</gene>
<evidence type="ECO:0000313" key="4">
    <source>
        <dbReference type="Proteomes" id="UP001458880"/>
    </source>
</evidence>
<feature type="region of interest" description="Disordered" evidence="1">
    <location>
        <begin position="317"/>
        <end position="411"/>
    </location>
</feature>
<dbReference type="SUPFAM" id="SSF49879">
    <property type="entry name" value="SMAD/FHA domain"/>
    <property type="match status" value="1"/>
</dbReference>
<dbReference type="EMBL" id="JASPKY010000025">
    <property type="protein sequence ID" value="KAK9751770.1"/>
    <property type="molecule type" value="Genomic_DNA"/>
</dbReference>
<accession>A0AAW1MZH9</accession>
<feature type="compositionally biased region" description="Basic residues" evidence="1">
    <location>
        <begin position="322"/>
        <end position="337"/>
    </location>
</feature>
<evidence type="ECO:0000256" key="1">
    <source>
        <dbReference type="SAM" id="MobiDB-lite"/>
    </source>
</evidence>
<sequence>MLLQIYNLDNPSDEIPLCVLSPGEHIIGRGDLLKCHDKRASRKHAVIKIENKYVTITPMHQNPCFYQSAESTTVIILTKDVPAEIKDGDKFGIFPDQFWFKIKFLFDTKLPYLTSELNTTPTDVRNVGIHKRQLEDTSDSAQSKITKFENHLASTSNGTNEGNGLPYEAIVLPCEPAILAVKEVLSDSDTEIEHMENCKLETQNNTNMIIDAQTANNRITSDTKSHKPPEPGESITTREEPIPSSSGTVTGNPSGDNVEKKLRDRCWYGKGCYRKSTQHKKEFSHPGDSDYDSDPNDTRPICRYGADCYRKNQDHIKEYKHARITRKPPRKRRHKGKLKDTKKAKTTTNESSDGSDYDYDDPFFNDDSEDNYEEESWSEDDSDEDWVGSGDEDGEDTKSLMKEAKRFTKQN</sequence>
<proteinExistence type="predicted"/>
<feature type="region of interest" description="Disordered" evidence="1">
    <location>
        <begin position="216"/>
        <end position="259"/>
    </location>
</feature>
<dbReference type="InterPro" id="IPR019406">
    <property type="entry name" value="APLF_PBZ"/>
</dbReference>
<protein>
    <submittedName>
        <fullName evidence="3">FHA domain</fullName>
    </submittedName>
</protein>
<comment type="caution">
    <text evidence="3">The sequence shown here is derived from an EMBL/GenBank/DDBJ whole genome shotgun (WGS) entry which is preliminary data.</text>
</comment>
<dbReference type="Pfam" id="PF10283">
    <property type="entry name" value="zf-CCHH"/>
    <property type="match status" value="2"/>
</dbReference>
<dbReference type="Gene3D" id="2.60.200.20">
    <property type="match status" value="1"/>
</dbReference>
<dbReference type="GO" id="GO:0003906">
    <property type="term" value="F:DNA-(apurinic or apyrimidinic site) endonuclease activity"/>
    <property type="evidence" value="ECO:0007669"/>
    <property type="project" value="InterPro"/>
</dbReference>
<feature type="compositionally biased region" description="Basic and acidic residues" evidence="1">
    <location>
        <begin position="396"/>
        <end position="411"/>
    </location>
</feature>
<feature type="compositionally biased region" description="Polar residues" evidence="1">
    <location>
        <begin position="243"/>
        <end position="255"/>
    </location>
</feature>
<dbReference type="GO" id="GO:0005634">
    <property type="term" value="C:nucleus"/>
    <property type="evidence" value="ECO:0007669"/>
    <property type="project" value="TreeGrafter"/>
</dbReference>
<feature type="compositionally biased region" description="Basic and acidic residues" evidence="1">
    <location>
        <begin position="221"/>
        <end position="241"/>
    </location>
</feature>
<dbReference type="PANTHER" id="PTHR21315">
    <property type="entry name" value="APRATAXIN AND PNK-LIKE FACTOR-RELATED"/>
    <property type="match status" value="1"/>
</dbReference>
<reference evidence="3 4" key="1">
    <citation type="journal article" date="2024" name="BMC Genomics">
        <title>De novo assembly and annotation of Popillia japonica's genome with initial clues to its potential as an invasive pest.</title>
        <authorList>
            <person name="Cucini C."/>
            <person name="Boschi S."/>
            <person name="Funari R."/>
            <person name="Cardaioli E."/>
            <person name="Iannotti N."/>
            <person name="Marturano G."/>
            <person name="Paoli F."/>
            <person name="Bruttini M."/>
            <person name="Carapelli A."/>
            <person name="Frati F."/>
            <person name="Nardi F."/>
        </authorList>
    </citation>
    <scope>NUCLEOTIDE SEQUENCE [LARGE SCALE GENOMIC DNA]</scope>
    <source>
        <strain evidence="3">DMR45628</strain>
    </source>
</reference>
<dbReference type="GO" id="GO:0035861">
    <property type="term" value="C:site of double-strand break"/>
    <property type="evidence" value="ECO:0007669"/>
    <property type="project" value="TreeGrafter"/>
</dbReference>
<dbReference type="GO" id="GO:0008408">
    <property type="term" value="F:3'-5' exonuclease activity"/>
    <property type="evidence" value="ECO:0007669"/>
    <property type="project" value="InterPro"/>
</dbReference>
<organism evidence="3 4">
    <name type="scientific">Popillia japonica</name>
    <name type="common">Japanese beetle</name>
    <dbReference type="NCBI Taxonomy" id="7064"/>
    <lineage>
        <taxon>Eukaryota</taxon>
        <taxon>Metazoa</taxon>
        <taxon>Ecdysozoa</taxon>
        <taxon>Arthropoda</taxon>
        <taxon>Hexapoda</taxon>
        <taxon>Insecta</taxon>
        <taxon>Pterygota</taxon>
        <taxon>Neoptera</taxon>
        <taxon>Endopterygota</taxon>
        <taxon>Coleoptera</taxon>
        <taxon>Polyphaga</taxon>
        <taxon>Scarabaeiformia</taxon>
        <taxon>Scarabaeidae</taxon>
        <taxon>Rutelinae</taxon>
        <taxon>Popillia</taxon>
    </lineage>
</organism>
<dbReference type="Proteomes" id="UP001458880">
    <property type="component" value="Unassembled WGS sequence"/>
</dbReference>
<evidence type="ECO:0000259" key="2">
    <source>
        <dbReference type="Pfam" id="PF10283"/>
    </source>
</evidence>
<dbReference type="PANTHER" id="PTHR21315:SF2">
    <property type="entry name" value="APRATAXIN AND PNK-LIKE FACTOR"/>
    <property type="match status" value="1"/>
</dbReference>
<dbReference type="InterPro" id="IPR039253">
    <property type="entry name" value="APLF"/>
</dbReference>